<dbReference type="Gene3D" id="3.20.20.140">
    <property type="entry name" value="Metal-dependent hydrolases"/>
    <property type="match status" value="1"/>
</dbReference>
<name>A0A5C8HXI4_9MICO</name>
<organism evidence="4 5">
    <name type="scientific">Microbacterium hatanonis</name>
    <dbReference type="NCBI Taxonomy" id="404366"/>
    <lineage>
        <taxon>Bacteria</taxon>
        <taxon>Bacillati</taxon>
        <taxon>Actinomycetota</taxon>
        <taxon>Actinomycetes</taxon>
        <taxon>Micrococcales</taxon>
        <taxon>Microbacteriaceae</taxon>
        <taxon>Microbacterium</taxon>
    </lineage>
</organism>
<evidence type="ECO:0000259" key="3">
    <source>
        <dbReference type="Pfam" id="PF04909"/>
    </source>
</evidence>
<sequence length="325" mass="36225">MFGWRKGLTGSVVVDAHLHLWDPHRARYDWLTDELAPLNRRIDLEEVADDLDAAGVDAVVLVQAADNDEDTELMRATADEHPEVVAIVAYAPLHEVERARGRLDVLATDSRVVGVRNMIHNIPDPDWILRPDVGRGLAELERRGLTFDYVAELPRHLEHVPVLAERYPGLRIVIDHLGKPPIGGGDRQIWCESLARAAAFPNVYGKLSGLYPLERDPSQWSIDDLRPLVDHAFTVFGAERLMVGGDWPVSIRAGGYHRVWAAWEALLGERAADDRTLVRGETARSFYRLDQHLLATAAAHSKAARNLPDAASHDTMSPPSRKRTA</sequence>
<evidence type="ECO:0000313" key="5">
    <source>
        <dbReference type="Proteomes" id="UP000321034"/>
    </source>
</evidence>
<feature type="region of interest" description="Disordered" evidence="2">
    <location>
        <begin position="304"/>
        <end position="325"/>
    </location>
</feature>
<keyword evidence="5" id="KW-1185">Reference proteome</keyword>
<dbReference type="PANTHER" id="PTHR43569">
    <property type="entry name" value="AMIDOHYDROLASE"/>
    <property type="match status" value="1"/>
</dbReference>
<protein>
    <submittedName>
        <fullName evidence="4">Amidohydrolase family protein</fullName>
    </submittedName>
</protein>
<feature type="domain" description="Amidohydrolase-related" evidence="3">
    <location>
        <begin position="14"/>
        <end position="289"/>
    </location>
</feature>
<comment type="caution">
    <text evidence="4">The sequence shown here is derived from an EMBL/GenBank/DDBJ whole genome shotgun (WGS) entry which is preliminary data.</text>
</comment>
<keyword evidence="4" id="KW-0378">Hydrolase</keyword>
<dbReference type="AlphaFoldDB" id="A0A5C8HXI4"/>
<evidence type="ECO:0000256" key="1">
    <source>
        <dbReference type="ARBA" id="ARBA00038310"/>
    </source>
</evidence>
<dbReference type="Pfam" id="PF04909">
    <property type="entry name" value="Amidohydro_2"/>
    <property type="match status" value="1"/>
</dbReference>
<dbReference type="OrthoDB" id="5450317at2"/>
<comment type="similarity">
    <text evidence="1">Belongs to the metallo-dependent hydrolases superfamily.</text>
</comment>
<evidence type="ECO:0000256" key="2">
    <source>
        <dbReference type="SAM" id="MobiDB-lite"/>
    </source>
</evidence>
<gene>
    <name evidence="4" type="ORF">FVP77_12545</name>
</gene>
<reference evidence="4 5" key="1">
    <citation type="submission" date="2019-08" db="EMBL/GenBank/DDBJ databases">
        <authorList>
            <person name="Dong K."/>
        </authorList>
    </citation>
    <scope>NUCLEOTIDE SEQUENCE [LARGE SCALE GENOMIC DNA]</scope>
    <source>
        <strain evidence="4 5">JCM14558</strain>
    </source>
</reference>
<proteinExistence type="inferred from homology"/>
<dbReference type="Proteomes" id="UP000321034">
    <property type="component" value="Unassembled WGS sequence"/>
</dbReference>
<dbReference type="InterPro" id="IPR052350">
    <property type="entry name" value="Metallo-dep_Lactonases"/>
</dbReference>
<dbReference type="InterPro" id="IPR006680">
    <property type="entry name" value="Amidohydro-rel"/>
</dbReference>
<accession>A0A5C8HXI4</accession>
<evidence type="ECO:0000313" key="4">
    <source>
        <dbReference type="EMBL" id="TXK09724.1"/>
    </source>
</evidence>
<dbReference type="InterPro" id="IPR032466">
    <property type="entry name" value="Metal_Hydrolase"/>
</dbReference>
<dbReference type="EMBL" id="VRSV01000002">
    <property type="protein sequence ID" value="TXK09724.1"/>
    <property type="molecule type" value="Genomic_DNA"/>
</dbReference>
<dbReference type="SUPFAM" id="SSF51556">
    <property type="entry name" value="Metallo-dependent hydrolases"/>
    <property type="match status" value="1"/>
</dbReference>
<dbReference type="GO" id="GO:0016787">
    <property type="term" value="F:hydrolase activity"/>
    <property type="evidence" value="ECO:0007669"/>
    <property type="project" value="UniProtKB-KW"/>
</dbReference>
<dbReference type="PANTHER" id="PTHR43569:SF2">
    <property type="entry name" value="AMIDOHYDROLASE-RELATED DOMAIN-CONTAINING PROTEIN"/>
    <property type="match status" value="1"/>
</dbReference>